<dbReference type="Proteomes" id="UP001215598">
    <property type="component" value="Unassembled WGS sequence"/>
</dbReference>
<sequence length="74" mass="8656">MFHRRLSVLHIFSQVEPILVLALPRRYRANKHPPAHKRRCTSHIGVAIPAENTVWVGPARIHSSYRSVQEFQKY</sequence>
<evidence type="ECO:0000313" key="1">
    <source>
        <dbReference type="EMBL" id="KAJ7716016.1"/>
    </source>
</evidence>
<keyword evidence="2" id="KW-1185">Reference proteome</keyword>
<gene>
    <name evidence="1" type="ORF">B0H16DRAFT_1614654</name>
</gene>
<protein>
    <submittedName>
        <fullName evidence="1">Uncharacterized protein</fullName>
    </submittedName>
</protein>
<name>A0AAD7HB25_9AGAR</name>
<evidence type="ECO:0000313" key="2">
    <source>
        <dbReference type="Proteomes" id="UP001215598"/>
    </source>
</evidence>
<reference evidence="1" key="1">
    <citation type="submission" date="2023-03" db="EMBL/GenBank/DDBJ databases">
        <title>Massive genome expansion in bonnet fungi (Mycena s.s.) driven by repeated elements and novel gene families across ecological guilds.</title>
        <authorList>
            <consortium name="Lawrence Berkeley National Laboratory"/>
            <person name="Harder C.B."/>
            <person name="Miyauchi S."/>
            <person name="Viragh M."/>
            <person name="Kuo A."/>
            <person name="Thoen E."/>
            <person name="Andreopoulos B."/>
            <person name="Lu D."/>
            <person name="Skrede I."/>
            <person name="Drula E."/>
            <person name="Henrissat B."/>
            <person name="Morin E."/>
            <person name="Kohler A."/>
            <person name="Barry K."/>
            <person name="LaButti K."/>
            <person name="Morin E."/>
            <person name="Salamov A."/>
            <person name="Lipzen A."/>
            <person name="Mereny Z."/>
            <person name="Hegedus B."/>
            <person name="Baldrian P."/>
            <person name="Stursova M."/>
            <person name="Weitz H."/>
            <person name="Taylor A."/>
            <person name="Grigoriev I.V."/>
            <person name="Nagy L.G."/>
            <person name="Martin F."/>
            <person name="Kauserud H."/>
        </authorList>
    </citation>
    <scope>NUCLEOTIDE SEQUENCE</scope>
    <source>
        <strain evidence="1">CBHHK182m</strain>
    </source>
</reference>
<accession>A0AAD7HB25</accession>
<proteinExistence type="predicted"/>
<comment type="caution">
    <text evidence="1">The sequence shown here is derived from an EMBL/GenBank/DDBJ whole genome shotgun (WGS) entry which is preliminary data.</text>
</comment>
<organism evidence="1 2">
    <name type="scientific">Mycena metata</name>
    <dbReference type="NCBI Taxonomy" id="1033252"/>
    <lineage>
        <taxon>Eukaryota</taxon>
        <taxon>Fungi</taxon>
        <taxon>Dikarya</taxon>
        <taxon>Basidiomycota</taxon>
        <taxon>Agaricomycotina</taxon>
        <taxon>Agaricomycetes</taxon>
        <taxon>Agaricomycetidae</taxon>
        <taxon>Agaricales</taxon>
        <taxon>Marasmiineae</taxon>
        <taxon>Mycenaceae</taxon>
        <taxon>Mycena</taxon>
    </lineage>
</organism>
<dbReference type="AlphaFoldDB" id="A0AAD7HB25"/>
<dbReference type="EMBL" id="JARKIB010000298">
    <property type="protein sequence ID" value="KAJ7716016.1"/>
    <property type="molecule type" value="Genomic_DNA"/>
</dbReference>